<keyword evidence="3" id="KW-1185">Reference proteome</keyword>
<dbReference type="Proteomes" id="UP001596266">
    <property type="component" value="Unassembled WGS sequence"/>
</dbReference>
<keyword evidence="1" id="KW-0472">Membrane</keyword>
<evidence type="ECO:0000313" key="2">
    <source>
        <dbReference type="EMBL" id="MFC6396599.1"/>
    </source>
</evidence>
<accession>A0ABW1WZE6</accession>
<reference evidence="3" key="1">
    <citation type="journal article" date="2019" name="Int. J. Syst. Evol. Microbiol.">
        <title>The Global Catalogue of Microorganisms (GCM) 10K type strain sequencing project: providing services to taxonomists for standard genome sequencing and annotation.</title>
        <authorList>
            <consortium name="The Broad Institute Genomics Platform"/>
            <consortium name="The Broad Institute Genome Sequencing Center for Infectious Disease"/>
            <person name="Wu L."/>
            <person name="Ma J."/>
        </authorList>
    </citation>
    <scope>NUCLEOTIDE SEQUENCE [LARGE SCALE GENOMIC DNA]</scope>
    <source>
        <strain evidence="3">CGMCC 1.15277</strain>
    </source>
</reference>
<comment type="caution">
    <text evidence="2">The sequence shown here is derived from an EMBL/GenBank/DDBJ whole genome shotgun (WGS) entry which is preliminary data.</text>
</comment>
<evidence type="ECO:0000256" key="1">
    <source>
        <dbReference type="SAM" id="Phobius"/>
    </source>
</evidence>
<keyword evidence="1" id="KW-1133">Transmembrane helix</keyword>
<sequence>MARTVQRILAKVFSVVLLLVGLGALFGGNFAHNYVSDQLKQEKITMPADAQLTTQEMKDALGKYAGKEMTTGPQAEAFANDYLWEHMMSASGGKTYEEVSGAYTKLTDEQKASAEGQKLGGLRQTMFMGDALRSMLLTAYAFWLVGTIAMWAGIACILLGLLLGLLGWFLWKNNHGVDDDLSTARPAHDTTTRSGSTVA</sequence>
<proteinExistence type="predicted"/>
<evidence type="ECO:0000313" key="3">
    <source>
        <dbReference type="Proteomes" id="UP001596266"/>
    </source>
</evidence>
<keyword evidence="1" id="KW-0812">Transmembrane</keyword>
<feature type="transmembrane region" description="Helical" evidence="1">
    <location>
        <begin position="140"/>
        <end position="171"/>
    </location>
</feature>
<protein>
    <submittedName>
        <fullName evidence="2">Uncharacterized protein</fullName>
    </submittedName>
</protein>
<feature type="transmembrane region" description="Helical" evidence="1">
    <location>
        <begin position="12"/>
        <end position="31"/>
    </location>
</feature>
<name>A0ABW1WZE6_9ACTN</name>
<gene>
    <name evidence="2" type="ORF">ACFP57_06320</name>
</gene>
<dbReference type="EMBL" id="JBHSUA010000013">
    <property type="protein sequence ID" value="MFC6396599.1"/>
    <property type="molecule type" value="Genomic_DNA"/>
</dbReference>
<organism evidence="2 3">
    <name type="scientific">Luteococcus sanguinis</name>
    <dbReference type="NCBI Taxonomy" id="174038"/>
    <lineage>
        <taxon>Bacteria</taxon>
        <taxon>Bacillati</taxon>
        <taxon>Actinomycetota</taxon>
        <taxon>Actinomycetes</taxon>
        <taxon>Propionibacteriales</taxon>
        <taxon>Propionibacteriaceae</taxon>
        <taxon>Luteococcus</taxon>
    </lineage>
</organism>
<dbReference type="RefSeq" id="WP_343885613.1">
    <property type="nucleotide sequence ID" value="NZ_BAAAKI010000009.1"/>
</dbReference>